<feature type="compositionally biased region" description="Pro residues" evidence="9">
    <location>
        <begin position="1"/>
        <end position="12"/>
    </location>
</feature>
<dbReference type="EMBL" id="JAVHNQ010000013">
    <property type="protein sequence ID" value="KAK6334011.1"/>
    <property type="molecule type" value="Genomic_DNA"/>
</dbReference>
<dbReference type="InterPro" id="IPR000684">
    <property type="entry name" value="RNA_pol_II_repeat_euk"/>
</dbReference>
<keyword evidence="2" id="KW-0597">Phosphoprotein</keyword>
<keyword evidence="6" id="KW-0238">DNA-binding</keyword>
<evidence type="ECO:0000256" key="8">
    <source>
        <dbReference type="ARBA" id="ARBA00023242"/>
    </source>
</evidence>
<evidence type="ECO:0000256" key="9">
    <source>
        <dbReference type="SAM" id="MobiDB-lite"/>
    </source>
</evidence>
<evidence type="ECO:0000256" key="5">
    <source>
        <dbReference type="ARBA" id="ARBA00022833"/>
    </source>
</evidence>
<reference evidence="10 11" key="1">
    <citation type="submission" date="2019-10" db="EMBL/GenBank/DDBJ databases">
        <authorList>
            <person name="Palmer J.M."/>
        </authorList>
    </citation>
    <scope>NUCLEOTIDE SEQUENCE [LARGE SCALE GENOMIC DNA]</scope>
    <source>
        <strain evidence="10 11">TWF696</strain>
    </source>
</reference>
<feature type="compositionally biased region" description="Low complexity" evidence="9">
    <location>
        <begin position="32"/>
        <end position="47"/>
    </location>
</feature>
<dbReference type="GO" id="GO:0046872">
    <property type="term" value="F:metal ion binding"/>
    <property type="evidence" value="ECO:0007669"/>
    <property type="project" value="UniProtKB-KW"/>
</dbReference>
<dbReference type="GO" id="GO:0003677">
    <property type="term" value="F:DNA binding"/>
    <property type="evidence" value="ECO:0007669"/>
    <property type="project" value="UniProtKB-KW"/>
</dbReference>
<dbReference type="PROSITE" id="PS00115">
    <property type="entry name" value="RNA_POL_II_REPEAT"/>
    <property type="match status" value="1"/>
</dbReference>
<evidence type="ECO:0000313" key="11">
    <source>
        <dbReference type="Proteomes" id="UP001375240"/>
    </source>
</evidence>
<evidence type="ECO:0000256" key="6">
    <source>
        <dbReference type="ARBA" id="ARBA00023125"/>
    </source>
</evidence>
<sequence>MLRSFPPFPSPNPASMDHPPLGDAPIVPSPPSSESSSVLSPQSTPATPYSPPYSPSSPTNADGRTVRSRSRSAARRCAPPHTRIAKRDTRAPSVPQTPPATPPADGEKKDAAAKTVAPPEEQEEEEVEDEKEVQEQNNSEVEIARKRSVRTHRYEDAVRIACGAWAETAPKQKKKSVTWDEDLPA</sequence>
<dbReference type="AlphaFoldDB" id="A0AAV9U4U6"/>
<name>A0AAV9U4U6_9PEZI</name>
<keyword evidence="3" id="KW-0479">Metal-binding</keyword>
<keyword evidence="11" id="KW-1185">Reference proteome</keyword>
<accession>A0AAV9U4U6</accession>
<keyword evidence="8" id="KW-0539">Nucleus</keyword>
<comment type="caution">
    <text evidence="10">The sequence shown here is derived from an EMBL/GenBank/DDBJ whole genome shotgun (WGS) entry which is preliminary data.</text>
</comment>
<evidence type="ECO:0000313" key="10">
    <source>
        <dbReference type="EMBL" id="KAK6334011.1"/>
    </source>
</evidence>
<gene>
    <name evidence="10" type="ORF">TWF696_002521</name>
</gene>
<evidence type="ECO:0000256" key="3">
    <source>
        <dbReference type="ARBA" id="ARBA00022723"/>
    </source>
</evidence>
<keyword evidence="5" id="KW-0862">Zinc</keyword>
<keyword evidence="7" id="KW-0804">Transcription</keyword>
<protein>
    <submittedName>
        <fullName evidence="10">Uncharacterized protein</fullName>
    </submittedName>
</protein>
<organism evidence="10 11">
    <name type="scientific">Orbilia brochopaga</name>
    <dbReference type="NCBI Taxonomy" id="3140254"/>
    <lineage>
        <taxon>Eukaryota</taxon>
        <taxon>Fungi</taxon>
        <taxon>Dikarya</taxon>
        <taxon>Ascomycota</taxon>
        <taxon>Pezizomycotina</taxon>
        <taxon>Orbiliomycetes</taxon>
        <taxon>Orbiliales</taxon>
        <taxon>Orbiliaceae</taxon>
        <taxon>Orbilia</taxon>
    </lineage>
</organism>
<dbReference type="GO" id="GO:0005634">
    <property type="term" value="C:nucleus"/>
    <property type="evidence" value="ECO:0007669"/>
    <property type="project" value="UniProtKB-SubCell"/>
</dbReference>
<evidence type="ECO:0000256" key="2">
    <source>
        <dbReference type="ARBA" id="ARBA00022553"/>
    </source>
</evidence>
<feature type="compositionally biased region" description="Acidic residues" evidence="9">
    <location>
        <begin position="120"/>
        <end position="132"/>
    </location>
</feature>
<evidence type="ECO:0000256" key="1">
    <source>
        <dbReference type="ARBA" id="ARBA00004123"/>
    </source>
</evidence>
<evidence type="ECO:0000256" key="7">
    <source>
        <dbReference type="ARBA" id="ARBA00023163"/>
    </source>
</evidence>
<feature type="region of interest" description="Disordered" evidence="9">
    <location>
        <begin position="1"/>
        <end position="147"/>
    </location>
</feature>
<proteinExistence type="predicted"/>
<keyword evidence="4" id="KW-0677">Repeat</keyword>
<dbReference type="GO" id="GO:0006366">
    <property type="term" value="P:transcription by RNA polymerase II"/>
    <property type="evidence" value="ECO:0007669"/>
    <property type="project" value="InterPro"/>
</dbReference>
<comment type="subcellular location">
    <subcellularLocation>
        <location evidence="1">Nucleus</location>
    </subcellularLocation>
</comment>
<dbReference type="Proteomes" id="UP001375240">
    <property type="component" value="Unassembled WGS sequence"/>
</dbReference>
<evidence type="ECO:0000256" key="4">
    <source>
        <dbReference type="ARBA" id="ARBA00022737"/>
    </source>
</evidence>